<comment type="cofactor">
    <cofactor evidence="10">
        <name>Mn(2+)</name>
        <dbReference type="ChEBI" id="CHEBI:29035"/>
    </cofactor>
    <text evidence="10">Binds 1 Mn(2+) ion per subunit.</text>
</comment>
<feature type="binding site" evidence="10">
    <location>
        <position position="81"/>
    </location>
    <ligand>
        <name>Mn(2+)</name>
        <dbReference type="ChEBI" id="CHEBI:29035"/>
    </ligand>
</feature>
<dbReference type="EC" id="5.3.3.2" evidence="3 10"/>
<dbReference type="NCBIfam" id="NF002995">
    <property type="entry name" value="PRK03759.1"/>
    <property type="match status" value="1"/>
</dbReference>
<keyword evidence="14" id="KW-1185">Reference proteome</keyword>
<dbReference type="OrthoDB" id="9809458at2"/>
<dbReference type="PANTHER" id="PTHR10885">
    <property type="entry name" value="ISOPENTENYL-DIPHOSPHATE DELTA-ISOMERASE"/>
    <property type="match status" value="1"/>
</dbReference>
<dbReference type="eggNOG" id="COG1443">
    <property type="taxonomic scope" value="Bacteria"/>
</dbReference>
<dbReference type="InterPro" id="IPR056375">
    <property type="entry name" value="Idi_bact"/>
</dbReference>
<comment type="function">
    <text evidence="10">Catalyzes the 1,3-allylic rearrangement of the homoallylic substrate isopentenyl (IPP) to its highly electrophilic allylic isomer, dimethylallyl diphosphate (DMAPP).</text>
</comment>
<comment type="pathway">
    <text evidence="1 10">Isoprenoid biosynthesis; dimethylallyl diphosphate biosynthesis; dimethylallyl diphosphate from isopentenyl diphosphate: step 1/1.</text>
</comment>
<dbReference type="HAMAP" id="MF_00202">
    <property type="entry name" value="Idi"/>
    <property type="match status" value="1"/>
</dbReference>
<dbReference type="GO" id="GO:0004452">
    <property type="term" value="F:isopentenyl-diphosphate delta-isomerase activity"/>
    <property type="evidence" value="ECO:0007669"/>
    <property type="project" value="UniProtKB-UniRule"/>
</dbReference>
<evidence type="ECO:0000313" key="13">
    <source>
        <dbReference type="EMBL" id="EPC01015.1"/>
    </source>
</evidence>
<dbReference type="GO" id="GO:0008299">
    <property type="term" value="P:isoprenoid biosynthetic process"/>
    <property type="evidence" value="ECO:0007669"/>
    <property type="project" value="UniProtKB-UniRule"/>
</dbReference>
<comment type="caution">
    <text evidence="13">The sequence shown here is derived from an EMBL/GenBank/DDBJ whole genome shotgun (WGS) entry which is preliminary data.</text>
</comment>
<dbReference type="SUPFAM" id="SSF55811">
    <property type="entry name" value="Nudix"/>
    <property type="match status" value="1"/>
</dbReference>
<name>S2KGF5_LITA3</name>
<keyword evidence="8 10" id="KW-0414">Isoprene biosynthesis</keyword>
<organism evidence="13 14">
    <name type="scientific">Litchfieldella anticariensis (strain DSM 16096 / CECT 5854 / CIP 108499 / LMG 22089 / FP35)</name>
    <name type="common">Halomonas anticariensis</name>
    <dbReference type="NCBI Taxonomy" id="1121939"/>
    <lineage>
        <taxon>Bacteria</taxon>
        <taxon>Pseudomonadati</taxon>
        <taxon>Pseudomonadota</taxon>
        <taxon>Gammaproteobacteria</taxon>
        <taxon>Oceanospirillales</taxon>
        <taxon>Halomonadaceae</taxon>
        <taxon>Litchfieldella</taxon>
    </lineage>
</organism>
<dbReference type="Proteomes" id="UP000014463">
    <property type="component" value="Unassembled WGS sequence"/>
</dbReference>
<evidence type="ECO:0000256" key="2">
    <source>
        <dbReference type="ARBA" id="ARBA00007579"/>
    </source>
</evidence>
<comment type="similarity">
    <text evidence="2 10">Belongs to the IPP isomerase type 1 family.</text>
</comment>
<evidence type="ECO:0000313" key="14">
    <source>
        <dbReference type="Proteomes" id="UP000014463"/>
    </source>
</evidence>
<evidence type="ECO:0000256" key="9">
    <source>
        <dbReference type="ARBA" id="ARBA00023235"/>
    </source>
</evidence>
<evidence type="ECO:0000256" key="4">
    <source>
        <dbReference type="ARBA" id="ARBA00022490"/>
    </source>
</evidence>
<keyword evidence="9 10" id="KW-0413">Isomerase</keyword>
<evidence type="ECO:0000256" key="3">
    <source>
        <dbReference type="ARBA" id="ARBA00012057"/>
    </source>
</evidence>
<dbReference type="InterPro" id="IPR011876">
    <property type="entry name" value="IsopentenylPP_isomerase_typ1"/>
</dbReference>
<feature type="domain" description="Nudix hydrolase" evidence="12">
    <location>
        <begin position="42"/>
        <end position="174"/>
    </location>
</feature>
<reference evidence="13 14" key="1">
    <citation type="journal article" date="2013" name="Genome Announc.">
        <title>Draft genome sequence of the moderately halophilic gammaproteobacterium Halomonas anticariensis FP35.</title>
        <authorList>
            <person name="Tahrioui A."/>
            <person name="Quesada E."/>
            <person name="Llamas I."/>
        </authorList>
    </citation>
    <scope>NUCLEOTIDE SEQUENCE [LARGE SCALE GENOMIC DNA]</scope>
    <source>
        <strain evidence="14">DSM 16096 / CECT 5854 / LMG 22089 / FP35</strain>
    </source>
</reference>
<dbReference type="InterPro" id="IPR015797">
    <property type="entry name" value="NUDIX_hydrolase-like_dom_sf"/>
</dbReference>
<dbReference type="PANTHER" id="PTHR10885:SF0">
    <property type="entry name" value="ISOPENTENYL-DIPHOSPHATE DELTA-ISOMERASE"/>
    <property type="match status" value="1"/>
</dbReference>
<feature type="binding site" evidence="10">
    <location>
        <position position="126"/>
    </location>
    <ligand>
        <name>Mn(2+)</name>
        <dbReference type="ChEBI" id="CHEBI:29035"/>
    </ligand>
</feature>
<feature type="active site" evidence="10 11">
    <location>
        <position position="79"/>
    </location>
</feature>
<gene>
    <name evidence="10" type="primary">idi</name>
    <name evidence="13" type="ORF">L861_10610</name>
</gene>
<accession>S2KGF5</accession>
<dbReference type="PROSITE" id="PS51462">
    <property type="entry name" value="NUDIX"/>
    <property type="match status" value="1"/>
</dbReference>
<dbReference type="GO" id="GO:0046872">
    <property type="term" value="F:metal ion binding"/>
    <property type="evidence" value="ECO:0007669"/>
    <property type="project" value="UniProtKB-KW"/>
</dbReference>
<feature type="binding site" evidence="10">
    <location>
        <position position="99"/>
    </location>
    <ligand>
        <name>Mg(2+)</name>
        <dbReference type="ChEBI" id="CHEBI:18420"/>
    </ligand>
</feature>
<dbReference type="CDD" id="cd02885">
    <property type="entry name" value="NUDIX_IPP_Isomerase"/>
    <property type="match status" value="1"/>
</dbReference>
<proteinExistence type="inferred from homology"/>
<dbReference type="AlphaFoldDB" id="S2KGF5"/>
<evidence type="ECO:0000256" key="10">
    <source>
        <dbReference type="HAMAP-Rule" id="MF_00202"/>
    </source>
</evidence>
<keyword evidence="6 10" id="KW-0460">Magnesium</keyword>
<feature type="active site" evidence="10 11">
    <location>
        <position position="126"/>
    </location>
</feature>
<dbReference type="UniPathway" id="UPA00059">
    <property type="reaction ID" value="UER00104"/>
</dbReference>
<feature type="binding site" evidence="10">
    <location>
        <position position="44"/>
    </location>
    <ligand>
        <name>Mn(2+)</name>
        <dbReference type="ChEBI" id="CHEBI:29035"/>
    </ligand>
</feature>
<evidence type="ECO:0000256" key="6">
    <source>
        <dbReference type="ARBA" id="ARBA00022842"/>
    </source>
</evidence>
<evidence type="ECO:0000256" key="7">
    <source>
        <dbReference type="ARBA" id="ARBA00023211"/>
    </source>
</evidence>
<evidence type="ECO:0000256" key="11">
    <source>
        <dbReference type="PIRSR" id="PIRSR018427-1"/>
    </source>
</evidence>
<keyword evidence="5 10" id="KW-0479">Metal-binding</keyword>
<sequence>MTSRVNNGHVVSYDDESLVLVDSDDREIGFCSKADVHKGDGLLHRAFSLFVFNSAGDLIIQKRAVNKQLWPGFWSNTCCSHPRRGESMEIATQRRLKEEIGIQAPLSFLFKFQYQARFGDIGAESELCWVYVGYSDEVPNFNSSEVSEIRYLSPERLDNEMSDNPDIFTPWFKMEWQRIRRDHSDVMENRGQNDY</sequence>
<dbReference type="PATRIC" id="fig|1121939.11.peg.3188"/>
<evidence type="ECO:0000256" key="8">
    <source>
        <dbReference type="ARBA" id="ARBA00023229"/>
    </source>
</evidence>
<dbReference type="GO" id="GO:0050992">
    <property type="term" value="P:dimethylallyl diphosphate biosynthetic process"/>
    <property type="evidence" value="ECO:0007669"/>
    <property type="project" value="UniProtKB-UniRule"/>
</dbReference>
<protein>
    <recommendedName>
        <fullName evidence="3 10">Isopentenyl-diphosphate Delta-isomerase</fullName>
        <shortName evidence="10">IPP isomerase</shortName>
        <ecNumber evidence="3 10">5.3.3.2</ecNumber>
    </recommendedName>
    <alternativeName>
        <fullName evidence="10">IPP:DMAPP isomerase</fullName>
    </alternativeName>
    <alternativeName>
        <fullName evidence="10">Isopentenyl pyrophosphate isomerase</fullName>
    </alternativeName>
</protein>
<comment type="catalytic activity">
    <reaction evidence="10">
        <text>isopentenyl diphosphate = dimethylallyl diphosphate</text>
        <dbReference type="Rhea" id="RHEA:23284"/>
        <dbReference type="ChEBI" id="CHEBI:57623"/>
        <dbReference type="ChEBI" id="CHEBI:128769"/>
        <dbReference type="EC" id="5.3.3.2"/>
    </reaction>
</comment>
<comment type="subcellular location">
    <subcellularLocation>
        <location evidence="10">Cytoplasm</location>
    </subcellularLocation>
</comment>
<dbReference type="EMBL" id="ASTJ01000036">
    <property type="protein sequence ID" value="EPC01015.1"/>
    <property type="molecule type" value="Genomic_DNA"/>
</dbReference>
<dbReference type="PIRSF" id="PIRSF018427">
    <property type="entry name" value="Isopntndiph_ism"/>
    <property type="match status" value="1"/>
</dbReference>
<dbReference type="GO" id="GO:0005737">
    <property type="term" value="C:cytoplasm"/>
    <property type="evidence" value="ECO:0007669"/>
    <property type="project" value="UniProtKB-SubCell"/>
</dbReference>
<dbReference type="Pfam" id="PF00293">
    <property type="entry name" value="NUDIX"/>
    <property type="match status" value="1"/>
</dbReference>
<evidence type="ECO:0000259" key="12">
    <source>
        <dbReference type="PROSITE" id="PS51462"/>
    </source>
</evidence>
<feature type="binding site" evidence="10">
    <location>
        <position position="124"/>
    </location>
    <ligand>
        <name>Mn(2+)</name>
        <dbReference type="ChEBI" id="CHEBI:29035"/>
    </ligand>
</feature>
<evidence type="ECO:0000256" key="1">
    <source>
        <dbReference type="ARBA" id="ARBA00004826"/>
    </source>
</evidence>
<comment type="cofactor">
    <cofactor evidence="10">
        <name>Mg(2+)</name>
        <dbReference type="ChEBI" id="CHEBI:18420"/>
    </cofactor>
    <text evidence="10">Binds 1 Mg(2+) ion per subunit. The magnesium ion binds only when substrate is bound.</text>
</comment>
<evidence type="ECO:0000256" key="5">
    <source>
        <dbReference type="ARBA" id="ARBA00022723"/>
    </source>
</evidence>
<dbReference type="InterPro" id="IPR000086">
    <property type="entry name" value="NUDIX_hydrolase_dom"/>
</dbReference>
<dbReference type="Gene3D" id="3.90.79.10">
    <property type="entry name" value="Nucleoside Triphosphate Pyrophosphohydrolase"/>
    <property type="match status" value="1"/>
</dbReference>
<keyword evidence="7 10" id="KW-0464">Manganese</keyword>
<keyword evidence="4 10" id="KW-0963">Cytoplasm</keyword>
<dbReference type="STRING" id="1121939.L861_10610"/>
<dbReference type="NCBIfam" id="TIGR02150">
    <property type="entry name" value="IPP_isom_1"/>
    <property type="match status" value="1"/>
</dbReference>
<feature type="binding site" evidence="10">
    <location>
        <position position="37"/>
    </location>
    <ligand>
        <name>Mn(2+)</name>
        <dbReference type="ChEBI" id="CHEBI:29035"/>
    </ligand>
</feature>
<dbReference type="RefSeq" id="WP_016417705.1">
    <property type="nucleotide sequence ID" value="NZ_KE332392.1"/>
</dbReference>